<protein>
    <submittedName>
        <fullName evidence="2">Uncharacterized protein</fullName>
    </submittedName>
</protein>
<sequence length="81" mass="9185">MDFVPTWKLPDLENKLAQSEGYNSASFKNHLIKCYQEAINKTKTSIDTKQGKIRIAAEQVNMSIILMACTTALLFSIKYLN</sequence>
<proteinExistence type="predicted"/>
<gene>
    <name evidence="2" type="ORF">QP792_07140</name>
</gene>
<reference evidence="2" key="1">
    <citation type="submission" date="2023-05" db="EMBL/GenBank/DDBJ databases">
        <title>Genomic Catalog of Human Bladder Bacteria.</title>
        <authorList>
            <person name="Du J."/>
        </authorList>
    </citation>
    <scope>NUCLEOTIDE SEQUENCE</scope>
    <source>
        <strain evidence="2">UMB7974B</strain>
    </source>
</reference>
<evidence type="ECO:0000256" key="1">
    <source>
        <dbReference type="SAM" id="Phobius"/>
    </source>
</evidence>
<name>A0AAW6Z8G1_NEIMU</name>
<keyword evidence="1" id="KW-1133">Transmembrane helix</keyword>
<dbReference type="EMBL" id="JASPBL010000030">
    <property type="protein sequence ID" value="MDK8361982.1"/>
    <property type="molecule type" value="Genomic_DNA"/>
</dbReference>
<evidence type="ECO:0000313" key="3">
    <source>
        <dbReference type="Proteomes" id="UP001240589"/>
    </source>
</evidence>
<dbReference type="Proteomes" id="UP001240589">
    <property type="component" value="Unassembled WGS sequence"/>
</dbReference>
<keyword evidence="1" id="KW-0472">Membrane</keyword>
<accession>A0AAW6Z8G1</accession>
<dbReference type="AlphaFoldDB" id="A0AAW6Z8G1"/>
<feature type="transmembrane region" description="Helical" evidence="1">
    <location>
        <begin position="60"/>
        <end position="80"/>
    </location>
</feature>
<comment type="caution">
    <text evidence="2">The sequence shown here is derived from an EMBL/GenBank/DDBJ whole genome shotgun (WGS) entry which is preliminary data.</text>
</comment>
<evidence type="ECO:0000313" key="2">
    <source>
        <dbReference type="EMBL" id="MDK8361982.1"/>
    </source>
</evidence>
<dbReference type="RefSeq" id="WP_285084701.1">
    <property type="nucleotide sequence ID" value="NZ_JASOLC010000032.1"/>
</dbReference>
<organism evidence="2 3">
    <name type="scientific">Neisseria mucosa</name>
    <dbReference type="NCBI Taxonomy" id="488"/>
    <lineage>
        <taxon>Bacteria</taxon>
        <taxon>Pseudomonadati</taxon>
        <taxon>Pseudomonadota</taxon>
        <taxon>Betaproteobacteria</taxon>
        <taxon>Neisseriales</taxon>
        <taxon>Neisseriaceae</taxon>
        <taxon>Neisseria</taxon>
    </lineage>
</organism>
<keyword evidence="1" id="KW-0812">Transmembrane</keyword>